<protein>
    <submittedName>
        <fullName evidence="7">NfeD family protein</fullName>
    </submittedName>
</protein>
<comment type="caution">
    <text evidence="7">The sequence shown here is derived from an EMBL/GenBank/DDBJ whole genome shotgun (WGS) entry which is preliminary data.</text>
</comment>
<sequence length="153" mass="16745">MTWAIILSLLVLGLLLVLVEVIFVPGTTLVGILGVLFTGMGIYVCFQNFETETAFIVVALTVLGNVLVVLYGFRSGVWNRFSLKETSVGRAFDERLAGLEVGQKGRTISDVKPFGKAEFDDKIYEVKSNSGFISAGTEVVIHKLESNKIIIKQ</sequence>
<keyword evidence="3 5" id="KW-1133">Transmembrane helix</keyword>
<evidence type="ECO:0000259" key="6">
    <source>
        <dbReference type="Pfam" id="PF01957"/>
    </source>
</evidence>
<keyword evidence="2 5" id="KW-0812">Transmembrane</keyword>
<organism evidence="7 8">
    <name type="scientific">Echinicola jeungdonensis</name>
    <dbReference type="NCBI Taxonomy" id="709343"/>
    <lineage>
        <taxon>Bacteria</taxon>
        <taxon>Pseudomonadati</taxon>
        <taxon>Bacteroidota</taxon>
        <taxon>Cytophagia</taxon>
        <taxon>Cytophagales</taxon>
        <taxon>Cyclobacteriaceae</taxon>
        <taxon>Echinicola</taxon>
    </lineage>
</organism>
<feature type="domain" description="NfeD-like C-terminal" evidence="6">
    <location>
        <begin position="101"/>
        <end position="152"/>
    </location>
</feature>
<dbReference type="Pfam" id="PF01957">
    <property type="entry name" value="NfeD"/>
    <property type="match status" value="1"/>
</dbReference>
<dbReference type="InterPro" id="IPR012340">
    <property type="entry name" value="NA-bd_OB-fold"/>
</dbReference>
<name>A0ABV5J0W9_9BACT</name>
<evidence type="ECO:0000256" key="1">
    <source>
        <dbReference type="ARBA" id="ARBA00004141"/>
    </source>
</evidence>
<dbReference type="RefSeq" id="WP_290246707.1">
    <property type="nucleotide sequence ID" value="NZ_JAUFQT010000001.1"/>
</dbReference>
<evidence type="ECO:0000313" key="8">
    <source>
        <dbReference type="Proteomes" id="UP001589654"/>
    </source>
</evidence>
<proteinExistence type="predicted"/>
<evidence type="ECO:0000256" key="5">
    <source>
        <dbReference type="SAM" id="Phobius"/>
    </source>
</evidence>
<dbReference type="PANTHER" id="PTHR33507:SF3">
    <property type="entry name" value="INNER MEMBRANE PROTEIN YBBJ"/>
    <property type="match status" value="1"/>
</dbReference>
<comment type="subcellular location">
    <subcellularLocation>
        <location evidence="1">Membrane</location>
        <topology evidence="1">Multi-pass membrane protein</topology>
    </subcellularLocation>
</comment>
<feature type="transmembrane region" description="Helical" evidence="5">
    <location>
        <begin position="29"/>
        <end position="46"/>
    </location>
</feature>
<evidence type="ECO:0000256" key="2">
    <source>
        <dbReference type="ARBA" id="ARBA00022692"/>
    </source>
</evidence>
<evidence type="ECO:0000313" key="7">
    <source>
        <dbReference type="EMBL" id="MFB9210452.1"/>
    </source>
</evidence>
<keyword evidence="8" id="KW-1185">Reference proteome</keyword>
<gene>
    <name evidence="7" type="ORF">ACFFUR_01420</name>
</gene>
<feature type="transmembrane region" description="Helical" evidence="5">
    <location>
        <begin position="53"/>
        <end position="73"/>
    </location>
</feature>
<dbReference type="InterPro" id="IPR002810">
    <property type="entry name" value="NfeD-like_C"/>
</dbReference>
<dbReference type="Gene3D" id="2.40.50.140">
    <property type="entry name" value="Nucleic acid-binding proteins"/>
    <property type="match status" value="1"/>
</dbReference>
<dbReference type="PANTHER" id="PTHR33507">
    <property type="entry name" value="INNER MEMBRANE PROTEIN YBBJ"/>
    <property type="match status" value="1"/>
</dbReference>
<dbReference type="EMBL" id="JBHMEW010000008">
    <property type="protein sequence ID" value="MFB9210452.1"/>
    <property type="molecule type" value="Genomic_DNA"/>
</dbReference>
<reference evidence="7 8" key="1">
    <citation type="submission" date="2024-09" db="EMBL/GenBank/DDBJ databases">
        <authorList>
            <person name="Sun Q."/>
            <person name="Mori K."/>
        </authorList>
    </citation>
    <scope>NUCLEOTIDE SEQUENCE [LARGE SCALE GENOMIC DNA]</scope>
    <source>
        <strain evidence="7 8">CECT 7682</strain>
    </source>
</reference>
<evidence type="ECO:0000256" key="3">
    <source>
        <dbReference type="ARBA" id="ARBA00022989"/>
    </source>
</evidence>
<dbReference type="InterPro" id="IPR052165">
    <property type="entry name" value="Membrane_assoc_protease"/>
</dbReference>
<accession>A0ABV5J0W9</accession>
<keyword evidence="4 5" id="KW-0472">Membrane</keyword>
<evidence type="ECO:0000256" key="4">
    <source>
        <dbReference type="ARBA" id="ARBA00023136"/>
    </source>
</evidence>
<dbReference type="Proteomes" id="UP001589654">
    <property type="component" value="Unassembled WGS sequence"/>
</dbReference>